<evidence type="ECO:0000313" key="20">
    <source>
        <dbReference type="Proteomes" id="UP000192223"/>
    </source>
</evidence>
<dbReference type="GO" id="GO:0000724">
    <property type="term" value="P:double-strand break repair via homologous recombination"/>
    <property type="evidence" value="ECO:0007669"/>
    <property type="project" value="TreeGrafter"/>
</dbReference>
<keyword evidence="17 18" id="KW-0539">Nucleus</keyword>
<dbReference type="Pfam" id="PF07574">
    <property type="entry name" value="SMC_Nse1"/>
    <property type="match status" value="1"/>
</dbReference>
<keyword evidence="8 18" id="KW-0808">Transferase</keyword>
<comment type="subunit">
    <text evidence="18">Component of the Smc5-Smc6 complex.</text>
</comment>
<comment type="catalytic activity">
    <reaction evidence="1 18">
        <text>S-ubiquitinyl-[E2 ubiquitin-conjugating enzyme]-L-cysteine + [acceptor protein]-L-lysine = [E2 ubiquitin-conjugating enzyme]-L-cysteine + N(6)-ubiquitinyl-[acceptor protein]-L-lysine.</text>
        <dbReference type="EC" id="2.3.2.27"/>
    </reaction>
</comment>
<evidence type="ECO:0000256" key="3">
    <source>
        <dbReference type="ARBA" id="ARBA00004286"/>
    </source>
</evidence>
<dbReference type="InterPro" id="IPR011513">
    <property type="entry name" value="Nse1"/>
</dbReference>
<reference evidence="21" key="1">
    <citation type="submission" date="2025-08" db="UniProtKB">
        <authorList>
            <consortium name="RefSeq"/>
        </authorList>
    </citation>
    <scope>IDENTIFICATION</scope>
    <source>
        <tissue evidence="21">Entire body</tissue>
    </source>
</reference>
<keyword evidence="16 18" id="KW-0234">DNA repair</keyword>
<keyword evidence="12 18" id="KW-0833">Ubl conjugation pathway</keyword>
<dbReference type="GeneID" id="108739658"/>
<dbReference type="EC" id="2.3.2.27" evidence="5 18"/>
<dbReference type="GO" id="GO:0030915">
    <property type="term" value="C:Smc5-Smc6 complex"/>
    <property type="evidence" value="ECO:0007669"/>
    <property type="project" value="UniProtKB-UniRule"/>
</dbReference>
<dbReference type="InterPro" id="IPR013083">
    <property type="entry name" value="Znf_RING/FYVE/PHD"/>
</dbReference>
<evidence type="ECO:0000256" key="9">
    <source>
        <dbReference type="ARBA" id="ARBA00022723"/>
    </source>
</evidence>
<evidence type="ECO:0000256" key="10">
    <source>
        <dbReference type="ARBA" id="ARBA00022763"/>
    </source>
</evidence>
<dbReference type="Pfam" id="PF08746">
    <property type="entry name" value="zf-RING-like"/>
    <property type="match status" value="1"/>
</dbReference>
<dbReference type="CTD" id="33938"/>
<dbReference type="PROSITE" id="PS50081">
    <property type="entry name" value="ZF_DAG_PE_2"/>
    <property type="match status" value="1"/>
</dbReference>
<keyword evidence="15 18" id="KW-0233">DNA recombination</keyword>
<evidence type="ECO:0000256" key="8">
    <source>
        <dbReference type="ARBA" id="ARBA00022679"/>
    </source>
</evidence>
<dbReference type="FunCoup" id="A0A1W4WZ49">
    <property type="interactions" value="1148"/>
</dbReference>
<dbReference type="GO" id="GO:0008270">
    <property type="term" value="F:zinc ion binding"/>
    <property type="evidence" value="ECO:0007669"/>
    <property type="project" value="UniProtKB-KW"/>
</dbReference>
<dbReference type="Gene3D" id="1.10.10.10">
    <property type="entry name" value="Winged helix-like DNA-binding domain superfamily/Winged helix DNA-binding domain"/>
    <property type="match status" value="1"/>
</dbReference>
<evidence type="ECO:0000259" key="19">
    <source>
        <dbReference type="PROSITE" id="PS50081"/>
    </source>
</evidence>
<evidence type="ECO:0000256" key="1">
    <source>
        <dbReference type="ARBA" id="ARBA00000900"/>
    </source>
</evidence>
<evidence type="ECO:0000256" key="5">
    <source>
        <dbReference type="ARBA" id="ARBA00012483"/>
    </source>
</evidence>
<keyword evidence="9 18" id="KW-0479">Metal-binding</keyword>
<comment type="similarity">
    <text evidence="4 18">Belongs to the NSE1 family.</text>
</comment>
<feature type="domain" description="Phorbol-ester/DAG-type" evidence="19">
    <location>
        <begin position="168"/>
        <end position="214"/>
    </location>
</feature>
<dbReference type="PANTHER" id="PTHR20973:SF0">
    <property type="entry name" value="NON-STRUCTURAL MAINTENANCE OF CHROMOSOMES ELEMENT 1 HOMOLOG"/>
    <property type="match status" value="1"/>
</dbReference>
<dbReference type="Gene3D" id="3.30.40.10">
    <property type="entry name" value="Zinc/RING finger domain, C3HC4 (zinc finger)"/>
    <property type="match status" value="1"/>
</dbReference>
<dbReference type="InterPro" id="IPR036388">
    <property type="entry name" value="WH-like_DNA-bd_sf"/>
</dbReference>
<dbReference type="OrthoDB" id="185455at2759"/>
<evidence type="ECO:0000256" key="16">
    <source>
        <dbReference type="ARBA" id="ARBA00023204"/>
    </source>
</evidence>
<dbReference type="InParanoid" id="A0A1W4WZ49"/>
<evidence type="ECO:0000256" key="18">
    <source>
        <dbReference type="RuleBase" id="RU368018"/>
    </source>
</evidence>
<dbReference type="STRING" id="224129.A0A1W4WZ49"/>
<dbReference type="GO" id="GO:0061630">
    <property type="term" value="F:ubiquitin protein ligase activity"/>
    <property type="evidence" value="ECO:0007669"/>
    <property type="project" value="UniProtKB-EC"/>
</dbReference>
<evidence type="ECO:0000256" key="6">
    <source>
        <dbReference type="ARBA" id="ARBA00019422"/>
    </source>
</evidence>
<evidence type="ECO:0000256" key="7">
    <source>
        <dbReference type="ARBA" id="ARBA00022454"/>
    </source>
</evidence>
<evidence type="ECO:0000256" key="2">
    <source>
        <dbReference type="ARBA" id="ARBA00004123"/>
    </source>
</evidence>
<keyword evidence="7" id="KW-0158">Chromosome</keyword>
<dbReference type="Gene3D" id="3.90.1150.220">
    <property type="match status" value="1"/>
</dbReference>
<dbReference type="SUPFAM" id="SSF57850">
    <property type="entry name" value="RING/U-box"/>
    <property type="match status" value="1"/>
</dbReference>
<dbReference type="InterPro" id="IPR002219">
    <property type="entry name" value="PKC_DAG/PE"/>
</dbReference>
<comment type="subcellular location">
    <subcellularLocation>
        <location evidence="3">Chromosome</location>
    </subcellularLocation>
    <subcellularLocation>
        <location evidence="2 18">Nucleus</location>
    </subcellularLocation>
</comment>
<sequence>MFTNEHRYFIQYMLENSYISLEEASEVYKSIPGEKNHKSKSLEQLIHTINEKICKQELRIVTAKCDLTNEDNVILINTSSDNLTRRLRAFTPSELLYFQIIIKEIITTEGQKIPYHICLNLSKSDAISLKADDAENVLEKWLSMGYFIKIEKNIHLGSRSIVELIPFFHQYYKDYIKKCYLCSDLVFSGHICDICKEEFHKVCIRKFLVKHQNCPNCINRNESRYRCENESIDEDDSMSIPSTSRKKKRLD</sequence>
<dbReference type="AlphaFoldDB" id="A0A1W4WZ49"/>
<keyword evidence="20" id="KW-1185">Reference proteome</keyword>
<organism evidence="20 21">
    <name type="scientific">Agrilus planipennis</name>
    <name type="common">Emerald ash borer</name>
    <name type="synonym">Agrilus marcopoli</name>
    <dbReference type="NCBI Taxonomy" id="224129"/>
    <lineage>
        <taxon>Eukaryota</taxon>
        <taxon>Metazoa</taxon>
        <taxon>Ecdysozoa</taxon>
        <taxon>Arthropoda</taxon>
        <taxon>Hexapoda</taxon>
        <taxon>Insecta</taxon>
        <taxon>Pterygota</taxon>
        <taxon>Neoptera</taxon>
        <taxon>Endopterygota</taxon>
        <taxon>Coleoptera</taxon>
        <taxon>Polyphaga</taxon>
        <taxon>Elateriformia</taxon>
        <taxon>Buprestoidea</taxon>
        <taxon>Buprestidae</taxon>
        <taxon>Agrilinae</taxon>
        <taxon>Agrilus</taxon>
    </lineage>
</organism>
<protein>
    <recommendedName>
        <fullName evidence="6 18">Non-structural maintenance of chromosomes element 1 homolog</fullName>
        <ecNumber evidence="5 18">2.3.2.27</ecNumber>
    </recommendedName>
</protein>
<evidence type="ECO:0000256" key="15">
    <source>
        <dbReference type="ARBA" id="ARBA00023172"/>
    </source>
</evidence>
<dbReference type="RefSeq" id="XP_018329161.1">
    <property type="nucleotide sequence ID" value="XM_018473659.2"/>
</dbReference>
<keyword evidence="11 18" id="KW-0863">Zinc-finger</keyword>
<dbReference type="GO" id="GO:0005634">
    <property type="term" value="C:nucleus"/>
    <property type="evidence" value="ECO:0007669"/>
    <property type="project" value="UniProtKB-SubCell"/>
</dbReference>
<evidence type="ECO:0000256" key="14">
    <source>
        <dbReference type="ARBA" id="ARBA00022843"/>
    </source>
</evidence>
<evidence type="ECO:0000313" key="21">
    <source>
        <dbReference type="RefSeq" id="XP_018329161.1"/>
    </source>
</evidence>
<gene>
    <name evidence="21" type="primary">LOC108739658</name>
</gene>
<accession>A0A1W4WZ49</accession>
<evidence type="ECO:0000256" key="13">
    <source>
        <dbReference type="ARBA" id="ARBA00022833"/>
    </source>
</evidence>
<dbReference type="Proteomes" id="UP000192223">
    <property type="component" value="Unplaced"/>
</dbReference>
<dbReference type="InterPro" id="IPR014857">
    <property type="entry name" value="Nse1_RING_C4HC3-type"/>
</dbReference>
<keyword evidence="14" id="KW-0832">Ubl conjugation</keyword>
<evidence type="ECO:0000256" key="12">
    <source>
        <dbReference type="ARBA" id="ARBA00022786"/>
    </source>
</evidence>
<name>A0A1W4WZ49_AGRPL</name>
<proteinExistence type="inferred from homology"/>
<evidence type="ECO:0000256" key="17">
    <source>
        <dbReference type="ARBA" id="ARBA00023242"/>
    </source>
</evidence>
<evidence type="ECO:0000256" key="11">
    <source>
        <dbReference type="ARBA" id="ARBA00022771"/>
    </source>
</evidence>
<evidence type="ECO:0000256" key="4">
    <source>
        <dbReference type="ARBA" id="ARBA00010258"/>
    </source>
</evidence>
<dbReference type="KEGG" id="apln:108739658"/>
<keyword evidence="10 18" id="KW-0227">DNA damage</keyword>
<dbReference type="PANTHER" id="PTHR20973">
    <property type="entry name" value="NON-SMC ELEMENT 1-RELATED"/>
    <property type="match status" value="1"/>
</dbReference>
<keyword evidence="13 18" id="KW-0862">Zinc</keyword>